<proteinExistence type="predicted"/>
<evidence type="ECO:0000313" key="2">
    <source>
        <dbReference type="Proteomes" id="UP000322519"/>
    </source>
</evidence>
<accession>A0A5C2IH89</accession>
<dbReference type="EMBL" id="MN215888">
    <property type="protein sequence ID" value="QEP53468.1"/>
    <property type="molecule type" value="Genomic_DNA"/>
</dbReference>
<evidence type="ECO:0000313" key="1">
    <source>
        <dbReference type="EMBL" id="QEP53468.1"/>
    </source>
</evidence>
<reference evidence="1" key="1">
    <citation type="submission" date="2019-07" db="EMBL/GenBank/DDBJ databases">
        <title>Complete genome sequence of bacteriophage vB_VpaS_HCMJ.</title>
        <authorList>
            <person name="See T.H."/>
            <person name="Cheah Y.K."/>
        </authorList>
    </citation>
    <scope>NUCLEOTIDE SEQUENCE [LARGE SCALE GENOMIC DNA]</scope>
</reference>
<sequence>MNENECALHASHLIENSLRRISKMAKPTHRTLVVTSKGRVPYDEKHYYHTGKKGEDVTLVNERNFKTVQGQRFDLVLFVGNISGEVRTKFAGLVGDY</sequence>
<name>A0A5C2IH89_9CAUD</name>
<dbReference type="Proteomes" id="UP000322519">
    <property type="component" value="Segment"/>
</dbReference>
<organism evidence="1 2">
    <name type="scientific">Vibrio phage vB_VpaS_HCMJ</name>
    <dbReference type="NCBI Taxonomy" id="2601627"/>
    <lineage>
        <taxon>Viruses</taxon>
        <taxon>Duplodnaviria</taxon>
        <taxon>Heunggongvirae</taxon>
        <taxon>Uroviricota</taxon>
        <taxon>Caudoviricetes</taxon>
        <taxon>Mardecavirus</taxon>
        <taxon>Mardecavirus SSP002</taxon>
    </lineage>
</organism>
<protein>
    <submittedName>
        <fullName evidence="1">Uncharacterized protein</fullName>
    </submittedName>
</protein>
<gene>
    <name evidence="1" type="ORF">HCMJ_3</name>
</gene>